<evidence type="ECO:0000313" key="2">
    <source>
        <dbReference type="Proteomes" id="UP000006859"/>
    </source>
</evidence>
<organism evidence="1 2">
    <name type="scientific">Dickeya dadantii (strain 3937)</name>
    <name type="common">Erwinia chrysanthemi (strain 3937)</name>
    <dbReference type="NCBI Taxonomy" id="198628"/>
    <lineage>
        <taxon>Bacteria</taxon>
        <taxon>Pseudomonadati</taxon>
        <taxon>Pseudomonadota</taxon>
        <taxon>Gammaproteobacteria</taxon>
        <taxon>Enterobacterales</taxon>
        <taxon>Pectobacteriaceae</taxon>
        <taxon>Dickeya</taxon>
    </lineage>
</organism>
<name>E0SJX7_DICD3</name>
<dbReference type="HOGENOM" id="CLU_2537168_0_0_6"/>
<proteinExistence type="predicted"/>
<dbReference type="EMBL" id="CP002038">
    <property type="protein sequence ID" value="ADM96723.1"/>
    <property type="molecule type" value="Genomic_DNA"/>
</dbReference>
<reference evidence="1 2" key="1">
    <citation type="journal article" date="2011" name="J. Bacteriol.">
        <title>Genome sequence of the plant-pathogenic bacterium Dickeya dadantii 3937.</title>
        <authorList>
            <person name="Glasner J.D."/>
            <person name="Yang C.H."/>
            <person name="Reverchon S."/>
            <person name="Hugouvieux-Cotte-Pattat N."/>
            <person name="Condemine G."/>
            <person name="Bohin J.P."/>
            <person name="Van Gijsegem F."/>
            <person name="Yang S."/>
            <person name="Franza T."/>
            <person name="Expert D."/>
            <person name="Plunkett G. III"/>
            <person name="San Francisco M.J."/>
            <person name="Charkowski A.O."/>
            <person name="Py B."/>
            <person name="Bell K."/>
            <person name="Rauscher L."/>
            <person name="Rodriguez-Palenzuela P."/>
            <person name="Toussaint A."/>
            <person name="Holeva M.C."/>
            <person name="He S.Y."/>
            <person name="Douet V."/>
            <person name="Boccara M."/>
            <person name="Blanco C."/>
            <person name="Toth I."/>
            <person name="Anderson B.D."/>
            <person name="Biehl B.S."/>
            <person name="Mau B."/>
            <person name="Flynn S.M."/>
            <person name="Barras F."/>
            <person name="Lindeberg M."/>
            <person name="Birch P.R."/>
            <person name="Tsuyumu S."/>
            <person name="Shi X."/>
            <person name="Hibbing M."/>
            <person name="Yap M.N."/>
            <person name="Carpentier M."/>
            <person name="Dassa E."/>
            <person name="Umehara M."/>
            <person name="Kim J.F."/>
            <person name="Rusch M."/>
            <person name="Soni P."/>
            <person name="Mayhew G.F."/>
            <person name="Fouts D.E."/>
            <person name="Gill S.R."/>
            <person name="Blattner F.R."/>
            <person name="Keen N.T."/>
            <person name="Perna N.T."/>
        </authorList>
    </citation>
    <scope>NUCLEOTIDE SEQUENCE [LARGE SCALE GENOMIC DNA]</scope>
    <source>
        <strain evidence="1 2">3937</strain>
    </source>
</reference>
<keyword evidence="2" id="KW-1185">Reference proteome</keyword>
<evidence type="ECO:0000313" key="1">
    <source>
        <dbReference type="EMBL" id="ADM96723.1"/>
    </source>
</evidence>
<sequence length="83" mass="9301">MACRQPVFYAWWLVKRRAAGEMPDPAGRIGKNANGGEIGKLAAIEPVWSWSLLSTKGGYGVNLSLCRVKKQDALFITYYQTFF</sequence>
<dbReference type="AlphaFoldDB" id="E0SJX7"/>
<protein>
    <submittedName>
        <fullName evidence="1">Uncharacterized protein</fullName>
    </submittedName>
</protein>
<accession>E0SJX7</accession>
<gene>
    <name evidence="1" type="ordered locus">Dda3937_02664</name>
</gene>
<dbReference type="Proteomes" id="UP000006859">
    <property type="component" value="Chromosome"/>
</dbReference>
<dbReference type="KEGG" id="ddd:Dda3937_02664"/>